<keyword evidence="3" id="KW-1185">Reference proteome</keyword>
<dbReference type="EMBL" id="BGPR01001650">
    <property type="protein sequence ID" value="GBM58834.1"/>
    <property type="molecule type" value="Genomic_DNA"/>
</dbReference>
<protein>
    <submittedName>
        <fullName evidence="2">Uncharacterized protein</fullName>
    </submittedName>
</protein>
<sequence length="93" mass="9771">FGATGSCPLCPGLGPPLPPKEEAEGTRGLVISAGRDFIEEVLGVCGVRMPVLCRLALGSFAFIVVNGKLFTVEIARVSFSQESYSYPSHPSVS</sequence>
<reference evidence="2 3" key="1">
    <citation type="journal article" date="2019" name="Sci. Rep.">
        <title>Orb-weaving spider Araneus ventricosus genome elucidates the spidroin gene catalogue.</title>
        <authorList>
            <person name="Kono N."/>
            <person name="Nakamura H."/>
            <person name="Ohtoshi R."/>
            <person name="Moran D.A.P."/>
            <person name="Shinohara A."/>
            <person name="Yoshida Y."/>
            <person name="Fujiwara M."/>
            <person name="Mori M."/>
            <person name="Tomita M."/>
            <person name="Arakawa K."/>
        </authorList>
    </citation>
    <scope>NUCLEOTIDE SEQUENCE [LARGE SCALE GENOMIC DNA]</scope>
</reference>
<feature type="region of interest" description="Disordered" evidence="1">
    <location>
        <begin position="1"/>
        <end position="24"/>
    </location>
</feature>
<evidence type="ECO:0000313" key="2">
    <source>
        <dbReference type="EMBL" id="GBM58834.1"/>
    </source>
</evidence>
<dbReference type="Proteomes" id="UP000499080">
    <property type="component" value="Unassembled WGS sequence"/>
</dbReference>
<accession>A0A4Y2H3F1</accession>
<comment type="caution">
    <text evidence="2">The sequence shown here is derived from an EMBL/GenBank/DDBJ whole genome shotgun (WGS) entry which is preliminary data.</text>
</comment>
<feature type="non-terminal residue" evidence="2">
    <location>
        <position position="1"/>
    </location>
</feature>
<name>A0A4Y2H3F1_ARAVE</name>
<proteinExistence type="predicted"/>
<evidence type="ECO:0000256" key="1">
    <source>
        <dbReference type="SAM" id="MobiDB-lite"/>
    </source>
</evidence>
<organism evidence="2 3">
    <name type="scientific">Araneus ventricosus</name>
    <name type="common">Orbweaver spider</name>
    <name type="synonym">Epeira ventricosa</name>
    <dbReference type="NCBI Taxonomy" id="182803"/>
    <lineage>
        <taxon>Eukaryota</taxon>
        <taxon>Metazoa</taxon>
        <taxon>Ecdysozoa</taxon>
        <taxon>Arthropoda</taxon>
        <taxon>Chelicerata</taxon>
        <taxon>Arachnida</taxon>
        <taxon>Araneae</taxon>
        <taxon>Araneomorphae</taxon>
        <taxon>Entelegynae</taxon>
        <taxon>Araneoidea</taxon>
        <taxon>Araneidae</taxon>
        <taxon>Araneus</taxon>
    </lineage>
</organism>
<dbReference type="AlphaFoldDB" id="A0A4Y2H3F1"/>
<gene>
    <name evidence="2" type="ORF">AVEN_206013_1</name>
</gene>
<evidence type="ECO:0000313" key="3">
    <source>
        <dbReference type="Proteomes" id="UP000499080"/>
    </source>
</evidence>